<dbReference type="PANTHER" id="PTHR43229:SF6">
    <property type="entry name" value="ABC-TYPE MULTIDRUG TRANSPORT SYSTEM, PERMEASE COMPONENT"/>
    <property type="match status" value="1"/>
</dbReference>
<organism evidence="2 3">
    <name type="scientific">Pseudothermotoga lettingae (strain ATCC BAA-301 / DSM 14385 / NBRC 107922 / TMO)</name>
    <name type="common">Thermotoga lettingae</name>
    <dbReference type="NCBI Taxonomy" id="416591"/>
    <lineage>
        <taxon>Bacteria</taxon>
        <taxon>Thermotogati</taxon>
        <taxon>Thermotogota</taxon>
        <taxon>Thermotogae</taxon>
        <taxon>Thermotogales</taxon>
        <taxon>Thermotogaceae</taxon>
        <taxon>Pseudothermotoga</taxon>
    </lineage>
</organism>
<feature type="transmembrane region" description="Helical" evidence="1">
    <location>
        <begin position="20"/>
        <end position="39"/>
    </location>
</feature>
<dbReference type="eggNOG" id="COG0842">
    <property type="taxonomic scope" value="Bacteria"/>
</dbReference>
<evidence type="ECO:0000313" key="3">
    <source>
        <dbReference type="Proteomes" id="UP000002016"/>
    </source>
</evidence>
<sequence length="255" mass="29133">MFNAFIANFQKSWIEFKRYYFNTISSLVTVLIFFYLIFFGIKAVGGSAPTFGETIDGVIVGYFMWLMFIFSFQGVAWGIIDEAQRGTLEQVFVAPIAFEYQMLFRMISDFVFNILFAIPLMYFAAFTTGRHLNFDLPTLLYLLISGTASALGIGMMLGGIALVFKRISSFIQIVTFASLAFTMFDFSKFYYRLLPMSQAAFLMRKLAIDGLRFYQFSAQDHLLLWVVATIYLSTGILIFRLFEKHAMTAGTLGQY</sequence>
<reference evidence="2 3" key="2">
    <citation type="journal article" date="2009" name="Proc. Natl. Acad. Sci. U.S.A.">
        <title>On the chimeric nature, thermophilic origin, and phylogenetic placement of the Thermotogales.</title>
        <authorList>
            <person name="Zhaxybayeva O."/>
            <person name="Swithers K.S."/>
            <person name="Lapierre P."/>
            <person name="Fournier G.P."/>
            <person name="Bickhart D.M."/>
            <person name="DeBoy R.T."/>
            <person name="Nelson K.E."/>
            <person name="Nesbo C.L."/>
            <person name="Doolittle W.F."/>
            <person name="Gogarten J.P."/>
            <person name="Noll K.M."/>
        </authorList>
    </citation>
    <scope>NUCLEOTIDE SEQUENCE [LARGE SCALE GENOMIC DNA]</scope>
    <source>
        <strain evidence="3">ATCC BAA-301 / DSM 14385 / NBRC 107922 / TMO</strain>
    </source>
</reference>
<dbReference type="Proteomes" id="UP000002016">
    <property type="component" value="Chromosome"/>
</dbReference>
<reference evidence="2 3" key="1">
    <citation type="submission" date="2007-08" db="EMBL/GenBank/DDBJ databases">
        <title>Complete sequence of Thermotoga lettingae TMO.</title>
        <authorList>
            <consortium name="US DOE Joint Genome Institute"/>
            <person name="Copeland A."/>
            <person name="Lucas S."/>
            <person name="Lapidus A."/>
            <person name="Barry K."/>
            <person name="Glavina del Rio T."/>
            <person name="Dalin E."/>
            <person name="Tice H."/>
            <person name="Pitluck S."/>
            <person name="Foster B."/>
            <person name="Bruce D."/>
            <person name="Schmutz J."/>
            <person name="Larimer F."/>
            <person name="Land M."/>
            <person name="Hauser L."/>
            <person name="Kyrpides N."/>
            <person name="Mikhailova N."/>
            <person name="Nelson K."/>
            <person name="Gogarten J.P."/>
            <person name="Noll K."/>
            <person name="Richardson P."/>
        </authorList>
    </citation>
    <scope>NUCLEOTIDE SEQUENCE [LARGE SCALE GENOMIC DNA]</scope>
    <source>
        <strain evidence="3">ATCC BAA-301 / DSM 14385 / NBRC 107922 / TMO</strain>
    </source>
</reference>
<dbReference type="PANTHER" id="PTHR43229">
    <property type="entry name" value="NODULATION PROTEIN J"/>
    <property type="match status" value="1"/>
</dbReference>
<protein>
    <submittedName>
        <fullName evidence="2">ABC-2 type transporter</fullName>
    </submittedName>
</protein>
<evidence type="ECO:0000256" key="1">
    <source>
        <dbReference type="SAM" id="Phobius"/>
    </source>
</evidence>
<dbReference type="OrthoDB" id="9815972at2"/>
<keyword evidence="1" id="KW-0812">Transmembrane</keyword>
<keyword evidence="3" id="KW-1185">Reference proteome</keyword>
<feature type="transmembrane region" description="Helical" evidence="1">
    <location>
        <begin position="139"/>
        <end position="163"/>
    </location>
</feature>
<dbReference type="KEGG" id="tle:Tlet_1791"/>
<dbReference type="STRING" id="416591.Tlet_1791"/>
<dbReference type="EMBL" id="CP000812">
    <property type="protein sequence ID" value="ABV34345.1"/>
    <property type="molecule type" value="Genomic_DNA"/>
</dbReference>
<dbReference type="HOGENOM" id="CLU_078424_0_0_0"/>
<proteinExistence type="predicted"/>
<accession>A8F861</accession>
<feature type="transmembrane region" description="Helical" evidence="1">
    <location>
        <begin position="170"/>
        <end position="191"/>
    </location>
</feature>
<gene>
    <name evidence="2" type="ordered locus">Tlet_1791</name>
</gene>
<name>A8F861_PSELT</name>
<dbReference type="InterPro" id="IPR051784">
    <property type="entry name" value="Nod_factor_ABC_transporter"/>
</dbReference>
<feature type="transmembrane region" description="Helical" evidence="1">
    <location>
        <begin position="59"/>
        <end position="80"/>
    </location>
</feature>
<dbReference type="AlphaFoldDB" id="A8F861"/>
<evidence type="ECO:0000313" key="2">
    <source>
        <dbReference type="EMBL" id="ABV34345.1"/>
    </source>
</evidence>
<dbReference type="RefSeq" id="WP_012003821.1">
    <property type="nucleotide sequence ID" value="NC_009828.1"/>
</dbReference>
<keyword evidence="1" id="KW-1133">Transmembrane helix</keyword>
<keyword evidence="1" id="KW-0472">Membrane</keyword>
<feature type="transmembrane region" description="Helical" evidence="1">
    <location>
        <begin position="110"/>
        <end position="127"/>
    </location>
</feature>
<feature type="transmembrane region" description="Helical" evidence="1">
    <location>
        <begin position="222"/>
        <end position="242"/>
    </location>
</feature>